<organism evidence="2 3">
    <name type="scientific">Polarella glacialis</name>
    <name type="common">Dinoflagellate</name>
    <dbReference type="NCBI Taxonomy" id="89957"/>
    <lineage>
        <taxon>Eukaryota</taxon>
        <taxon>Sar</taxon>
        <taxon>Alveolata</taxon>
        <taxon>Dinophyceae</taxon>
        <taxon>Suessiales</taxon>
        <taxon>Suessiaceae</taxon>
        <taxon>Polarella</taxon>
    </lineage>
</organism>
<evidence type="ECO:0000256" key="1">
    <source>
        <dbReference type="SAM" id="MobiDB-lite"/>
    </source>
</evidence>
<sequence length="95" mass="11163">VFSYHLEYDIREESGPPKLRVAWDVPEGQLLEMQSSHRAEVAVALQQQEQQQQGRRQQRRQRHLGEKCSWVSKLKEGDQVFHERCCGNRSVCVSR</sequence>
<dbReference type="AlphaFoldDB" id="A0A813IH02"/>
<reference evidence="2" key="1">
    <citation type="submission" date="2021-02" db="EMBL/GenBank/DDBJ databases">
        <authorList>
            <person name="Dougan E. K."/>
            <person name="Rhodes N."/>
            <person name="Thang M."/>
            <person name="Chan C."/>
        </authorList>
    </citation>
    <scope>NUCLEOTIDE SEQUENCE</scope>
</reference>
<dbReference type="EMBL" id="CAJNNW010008799">
    <property type="protein sequence ID" value="CAE8650395.1"/>
    <property type="molecule type" value="Genomic_DNA"/>
</dbReference>
<comment type="caution">
    <text evidence="2">The sequence shown here is derived from an EMBL/GenBank/DDBJ whole genome shotgun (WGS) entry which is preliminary data.</text>
</comment>
<feature type="compositionally biased region" description="Low complexity" evidence="1">
    <location>
        <begin position="46"/>
        <end position="55"/>
    </location>
</feature>
<feature type="region of interest" description="Disordered" evidence="1">
    <location>
        <begin position="42"/>
        <end position="65"/>
    </location>
</feature>
<evidence type="ECO:0000313" key="3">
    <source>
        <dbReference type="Proteomes" id="UP000626109"/>
    </source>
</evidence>
<name>A0A813IH02_POLGL</name>
<evidence type="ECO:0000313" key="2">
    <source>
        <dbReference type="EMBL" id="CAE8650395.1"/>
    </source>
</evidence>
<feature type="non-terminal residue" evidence="2">
    <location>
        <position position="1"/>
    </location>
</feature>
<protein>
    <submittedName>
        <fullName evidence="2">Uncharacterized protein</fullName>
    </submittedName>
</protein>
<accession>A0A813IH02</accession>
<gene>
    <name evidence="2" type="ORF">PGLA2088_LOCUS8229</name>
</gene>
<dbReference type="Proteomes" id="UP000626109">
    <property type="component" value="Unassembled WGS sequence"/>
</dbReference>
<proteinExistence type="predicted"/>